<evidence type="ECO:0000313" key="2">
    <source>
        <dbReference type="Proteomes" id="UP000438429"/>
    </source>
</evidence>
<sequence length="74" mass="8366">MFHVSDVIYFMSIIPIQTEQQQQQQQQQPEQQLVPSSALIRTGFFSTGAYDDKDARLTESDTEASSLTCSCTFL</sequence>
<evidence type="ECO:0000313" key="1">
    <source>
        <dbReference type="EMBL" id="KAF0026913.1"/>
    </source>
</evidence>
<dbReference type="Proteomes" id="UP000438429">
    <property type="component" value="Unassembled WGS sequence"/>
</dbReference>
<protein>
    <submittedName>
        <fullName evidence="1">Uncharacterized protein</fullName>
    </submittedName>
</protein>
<dbReference type="EMBL" id="VEVO01000019">
    <property type="protein sequence ID" value="KAF0026913.1"/>
    <property type="molecule type" value="Genomic_DNA"/>
</dbReference>
<accession>A0A6A4RXZ5</accession>
<reference evidence="1 2" key="1">
    <citation type="submission" date="2019-06" db="EMBL/GenBank/DDBJ databases">
        <title>Draft genomes of female and male turbot (Scophthalmus maximus).</title>
        <authorList>
            <person name="Xu H."/>
            <person name="Xu X.-W."/>
            <person name="Shao C."/>
            <person name="Chen S."/>
        </authorList>
    </citation>
    <scope>NUCLEOTIDE SEQUENCE [LARGE SCALE GENOMIC DNA]</scope>
    <source>
        <strain evidence="1">Ysfricsl-2016a</strain>
        <tissue evidence="1">Blood</tissue>
    </source>
</reference>
<organism evidence="1 2">
    <name type="scientific">Scophthalmus maximus</name>
    <name type="common">Turbot</name>
    <name type="synonym">Psetta maxima</name>
    <dbReference type="NCBI Taxonomy" id="52904"/>
    <lineage>
        <taxon>Eukaryota</taxon>
        <taxon>Metazoa</taxon>
        <taxon>Chordata</taxon>
        <taxon>Craniata</taxon>
        <taxon>Vertebrata</taxon>
        <taxon>Euteleostomi</taxon>
        <taxon>Actinopterygii</taxon>
        <taxon>Neopterygii</taxon>
        <taxon>Teleostei</taxon>
        <taxon>Neoteleostei</taxon>
        <taxon>Acanthomorphata</taxon>
        <taxon>Carangaria</taxon>
        <taxon>Pleuronectiformes</taxon>
        <taxon>Pleuronectoidei</taxon>
        <taxon>Scophthalmidae</taxon>
        <taxon>Scophthalmus</taxon>
    </lineage>
</organism>
<gene>
    <name evidence="1" type="ORF">F2P81_021650</name>
</gene>
<name>A0A6A4RXZ5_SCOMX</name>
<proteinExistence type="predicted"/>
<dbReference type="AlphaFoldDB" id="A0A6A4RXZ5"/>
<comment type="caution">
    <text evidence="1">The sequence shown here is derived from an EMBL/GenBank/DDBJ whole genome shotgun (WGS) entry which is preliminary data.</text>
</comment>